<evidence type="ECO:0000256" key="2">
    <source>
        <dbReference type="ARBA" id="ARBA00022737"/>
    </source>
</evidence>
<organism evidence="9 10">
    <name type="scientific">Chrysochromulina tobinii</name>
    <dbReference type="NCBI Taxonomy" id="1460289"/>
    <lineage>
        <taxon>Eukaryota</taxon>
        <taxon>Haptista</taxon>
        <taxon>Haptophyta</taxon>
        <taxon>Prymnesiophyceae</taxon>
        <taxon>Prymnesiales</taxon>
        <taxon>Chrysochromulinaceae</taxon>
        <taxon>Chrysochromulina</taxon>
    </lineage>
</organism>
<evidence type="ECO:0000256" key="4">
    <source>
        <dbReference type="ARBA" id="ARBA00023180"/>
    </source>
</evidence>
<evidence type="ECO:0000259" key="8">
    <source>
        <dbReference type="SMART" id="SM00602"/>
    </source>
</evidence>
<accession>A0A0M0J556</accession>
<feature type="signal peptide" evidence="7">
    <location>
        <begin position="1"/>
        <end position="17"/>
    </location>
</feature>
<dbReference type="Gene3D" id="3.30.60.270">
    <property type="match status" value="1"/>
</dbReference>
<feature type="chain" id="PRO_5005601555" evidence="7">
    <location>
        <begin position="18"/>
        <end position="837"/>
    </location>
</feature>
<name>A0A0M0J556_9EUKA</name>
<dbReference type="EMBL" id="JWZX01003339">
    <property type="protein sequence ID" value="KOO21731.1"/>
    <property type="molecule type" value="Genomic_DNA"/>
</dbReference>
<dbReference type="PANTHER" id="PTHR12106:SF27">
    <property type="entry name" value="SORTILIN-RELATED RECEPTOR"/>
    <property type="match status" value="1"/>
</dbReference>
<dbReference type="InterPro" id="IPR006581">
    <property type="entry name" value="VPS10"/>
</dbReference>
<dbReference type="OrthoDB" id="443634at2759"/>
<dbReference type="GO" id="GO:0016020">
    <property type="term" value="C:membrane"/>
    <property type="evidence" value="ECO:0007669"/>
    <property type="project" value="UniProtKB-SubCell"/>
</dbReference>
<feature type="domain" description="VPS10" evidence="8">
    <location>
        <begin position="42"/>
        <end position="682"/>
    </location>
</feature>
<dbReference type="Proteomes" id="UP000037460">
    <property type="component" value="Unassembled WGS sequence"/>
</dbReference>
<keyword evidence="3 6" id="KW-0472">Membrane</keyword>
<proteinExistence type="predicted"/>
<dbReference type="Pfam" id="PF15902">
    <property type="entry name" value="Sortilin-Vps10"/>
    <property type="match status" value="1"/>
</dbReference>
<gene>
    <name evidence="9" type="ORF">Ctob_000901</name>
</gene>
<dbReference type="SUPFAM" id="SSF110296">
    <property type="entry name" value="Oligoxyloglucan reducing end-specific cellobiohydrolase"/>
    <property type="match status" value="1"/>
</dbReference>
<dbReference type="PANTHER" id="PTHR12106">
    <property type="entry name" value="SORTILIN RELATED"/>
    <property type="match status" value="1"/>
</dbReference>
<dbReference type="Pfam" id="PF15901">
    <property type="entry name" value="Sortilin_C"/>
    <property type="match status" value="1"/>
</dbReference>
<evidence type="ECO:0000313" key="9">
    <source>
        <dbReference type="EMBL" id="KOO21731.1"/>
    </source>
</evidence>
<keyword evidence="6" id="KW-0812">Transmembrane</keyword>
<dbReference type="GO" id="GO:0006892">
    <property type="term" value="P:post-Golgi vesicle-mediated transport"/>
    <property type="evidence" value="ECO:0007669"/>
    <property type="project" value="TreeGrafter"/>
</dbReference>
<dbReference type="Gene3D" id="2.130.10.10">
    <property type="entry name" value="YVTN repeat-like/Quinoprotein amine dehydrogenase"/>
    <property type="match status" value="1"/>
</dbReference>
<dbReference type="InterPro" id="IPR031778">
    <property type="entry name" value="Sortilin_N"/>
</dbReference>
<dbReference type="InterPro" id="IPR050310">
    <property type="entry name" value="VPS10-sortilin"/>
</dbReference>
<keyword evidence="7" id="KW-0732">Signal</keyword>
<dbReference type="Gene3D" id="2.10.70.80">
    <property type="match status" value="1"/>
</dbReference>
<dbReference type="CDD" id="cd15482">
    <property type="entry name" value="Sialidase_non-viral"/>
    <property type="match status" value="1"/>
</dbReference>
<comment type="caution">
    <text evidence="9">The sequence shown here is derived from an EMBL/GenBank/DDBJ whole genome shotgun (WGS) entry which is preliminary data.</text>
</comment>
<keyword evidence="6" id="KW-1133">Transmembrane helix</keyword>
<evidence type="ECO:0000256" key="1">
    <source>
        <dbReference type="ARBA" id="ARBA00004370"/>
    </source>
</evidence>
<evidence type="ECO:0000256" key="6">
    <source>
        <dbReference type="SAM" id="Phobius"/>
    </source>
</evidence>
<dbReference type="GO" id="GO:0005794">
    <property type="term" value="C:Golgi apparatus"/>
    <property type="evidence" value="ECO:0007669"/>
    <property type="project" value="TreeGrafter"/>
</dbReference>
<dbReference type="AlphaFoldDB" id="A0A0M0J556"/>
<protein>
    <submittedName>
        <fullName evidence="9">Membrane glycoprotein yil173w</fullName>
    </submittedName>
</protein>
<dbReference type="InterPro" id="IPR015943">
    <property type="entry name" value="WD40/YVTN_repeat-like_dom_sf"/>
</dbReference>
<dbReference type="InterPro" id="IPR031777">
    <property type="entry name" value="Sortilin_C"/>
</dbReference>
<feature type="transmembrane region" description="Helical" evidence="6">
    <location>
        <begin position="693"/>
        <end position="711"/>
    </location>
</feature>
<feature type="region of interest" description="Disordered" evidence="5">
    <location>
        <begin position="791"/>
        <end position="837"/>
    </location>
</feature>
<dbReference type="SMART" id="SM00602">
    <property type="entry name" value="VPS10"/>
    <property type="match status" value="1"/>
</dbReference>
<sequence>MKRVAVAFVVLAAQAYASNVTVYEYKIDSPVADIQWVGSDKKTIYVRSSKNFVYRSEDEGRSWERQNWKMEKTSDDEKSGILSFHVSPSDTNKLFFRGVGKQHWATLDRGGKYIPLEPAFTIKEVKIHPTEPEWMMASHLTEGCKGAERKECNMEVYLTQDLGKTWRLIQRYVAQFEWAPAADGLLKSGMLKESIFMVTYQMSSGNQPFGVWSAKAQFSRSDDLWKTKYTLLPRGNRFLFLDKFIFVAVVNKHHETQVNLYVSSEGGRVFKKARLPFQLTEHSYTILDTSEGSVFLHVNHGDYNTGYGNIYLSDSEGLRFALSLRNNKRDAQGRCDFEKVQGIEGIYITNEQINVDPESKKEKPKLRTKISFDKGGRWANVKSPSVTNTGKEFACNPVEDPKCSLHLHGVTDSWGPFYSSKNAIGLVMATGNVGYHLSDKEDEVHTFFSRDAGLTWSMARAGSHIYEFGDHGAIIVIADDRKASKEVYYSWDEALTWNELHFSDKATEIENIVIEPKATSQVFVMYGTRGEQGVLFQMDFSNLHEPQCKGVENAGDPASDYELWSPSDGRSDGSKCLLGHQVRYTRRRRAAACFNGEQYERSEFRKTCPCTEEDYECDYGYERTSESGPCVAVMAISTLPPAECKGTYNVSNGYRLVAGDTCDPTKGIDRLPTIKSCPGLFGGSAAEVSRTGWVVLIILVGLAGVLVLVTMRTRSDAAGLSFSSVLEMLPTDRTACLMCLLAIPGALVECFGFVKNAVTGFRGGGGSARYGALPDSAMDDELDLGDELVDEEAEELRDDDARLNTLPPVNTPKRTSDVGNLLGDEFTSPHAGAKKGA</sequence>
<evidence type="ECO:0000256" key="3">
    <source>
        <dbReference type="ARBA" id="ARBA00023136"/>
    </source>
</evidence>
<comment type="subcellular location">
    <subcellularLocation>
        <location evidence="1">Membrane</location>
    </subcellularLocation>
</comment>
<keyword evidence="4" id="KW-0325">Glycoprotein</keyword>
<reference evidence="10" key="1">
    <citation type="journal article" date="2015" name="PLoS Genet.">
        <title>Genome Sequence and Transcriptome Analyses of Chrysochromulina tobin: Metabolic Tools for Enhanced Algal Fitness in the Prominent Order Prymnesiales (Haptophyceae).</title>
        <authorList>
            <person name="Hovde B.T."/>
            <person name="Deodato C.R."/>
            <person name="Hunsperger H.M."/>
            <person name="Ryken S.A."/>
            <person name="Yost W."/>
            <person name="Jha R.K."/>
            <person name="Patterson J."/>
            <person name="Monnat R.J. Jr."/>
            <person name="Barlow S.B."/>
            <person name="Starkenburg S.R."/>
            <person name="Cattolico R.A."/>
        </authorList>
    </citation>
    <scope>NUCLEOTIDE SEQUENCE</scope>
    <source>
        <strain evidence="10">CCMP291</strain>
    </source>
</reference>
<evidence type="ECO:0000313" key="10">
    <source>
        <dbReference type="Proteomes" id="UP000037460"/>
    </source>
</evidence>
<evidence type="ECO:0000256" key="5">
    <source>
        <dbReference type="SAM" id="MobiDB-lite"/>
    </source>
</evidence>
<keyword evidence="10" id="KW-1185">Reference proteome</keyword>
<evidence type="ECO:0000256" key="7">
    <source>
        <dbReference type="SAM" id="SignalP"/>
    </source>
</evidence>
<keyword evidence="2" id="KW-0677">Repeat</keyword>